<evidence type="ECO:0000313" key="11">
    <source>
        <dbReference type="WBParaSite" id="EVEC_0001034301-mRNA-1"/>
    </source>
</evidence>
<dbReference type="InterPro" id="IPR035979">
    <property type="entry name" value="RBD_domain_sf"/>
</dbReference>
<feature type="region of interest" description="Disordered" evidence="5">
    <location>
        <begin position="342"/>
        <end position="413"/>
    </location>
</feature>
<keyword evidence="3" id="KW-0539">Nucleus</keyword>
<name>A0A0N4VHP2_ENTVE</name>
<comment type="subcellular location">
    <subcellularLocation>
        <location evidence="1">Nucleus</location>
    </subcellularLocation>
</comment>
<dbReference type="EMBL" id="UXUI01010228">
    <property type="protein sequence ID" value="VDD94937.1"/>
    <property type="molecule type" value="Genomic_DNA"/>
</dbReference>
<dbReference type="SMART" id="SM00360">
    <property type="entry name" value="RRM"/>
    <property type="match status" value="1"/>
</dbReference>
<dbReference type="PROSITE" id="PS50102">
    <property type="entry name" value="RRM"/>
    <property type="match status" value="1"/>
</dbReference>
<organism evidence="11">
    <name type="scientific">Enterobius vermicularis</name>
    <name type="common">Human pinworm</name>
    <dbReference type="NCBI Taxonomy" id="51028"/>
    <lineage>
        <taxon>Eukaryota</taxon>
        <taxon>Metazoa</taxon>
        <taxon>Ecdysozoa</taxon>
        <taxon>Nematoda</taxon>
        <taxon>Chromadorea</taxon>
        <taxon>Rhabditida</taxon>
        <taxon>Spirurina</taxon>
        <taxon>Oxyuridomorpha</taxon>
        <taxon>Oxyuroidea</taxon>
        <taxon>Oxyuridae</taxon>
        <taxon>Enterobius</taxon>
    </lineage>
</organism>
<dbReference type="STRING" id="51028.A0A0N4VHP2"/>
<evidence type="ECO:0000259" key="6">
    <source>
        <dbReference type="PROSITE" id="PS50102"/>
    </source>
</evidence>
<dbReference type="GO" id="GO:0005829">
    <property type="term" value="C:cytosol"/>
    <property type="evidence" value="ECO:0007669"/>
    <property type="project" value="TreeGrafter"/>
</dbReference>
<keyword evidence="2 4" id="KW-0694">RNA-binding</keyword>
<evidence type="ECO:0000256" key="5">
    <source>
        <dbReference type="SAM" id="MobiDB-lite"/>
    </source>
</evidence>
<dbReference type="OrthoDB" id="439993at2759"/>
<dbReference type="InterPro" id="IPR036390">
    <property type="entry name" value="WH_DNA-bd_sf"/>
</dbReference>
<dbReference type="PROSITE" id="PS50961">
    <property type="entry name" value="HTH_LA"/>
    <property type="match status" value="1"/>
</dbReference>
<dbReference type="GO" id="GO:0045727">
    <property type="term" value="P:positive regulation of translation"/>
    <property type="evidence" value="ECO:0007669"/>
    <property type="project" value="TreeGrafter"/>
</dbReference>
<evidence type="ECO:0000313" key="9">
    <source>
        <dbReference type="EMBL" id="VDD94937.1"/>
    </source>
</evidence>
<evidence type="ECO:0000259" key="7">
    <source>
        <dbReference type="PROSITE" id="PS50961"/>
    </source>
</evidence>
<evidence type="ECO:0000313" key="10">
    <source>
        <dbReference type="Proteomes" id="UP000274131"/>
    </source>
</evidence>
<dbReference type="PANTHER" id="PTHR22792:SF166">
    <property type="entry name" value="LUPUS LA PROTEIN HOMOLOG"/>
    <property type="match status" value="1"/>
</dbReference>
<dbReference type="GO" id="GO:0010494">
    <property type="term" value="C:cytoplasmic stress granule"/>
    <property type="evidence" value="ECO:0007669"/>
    <property type="project" value="TreeGrafter"/>
</dbReference>
<evidence type="ECO:0000256" key="4">
    <source>
        <dbReference type="PROSITE-ProRule" id="PRU00332"/>
    </source>
</evidence>
<feature type="domain" description="HTH La-type RNA-binding" evidence="7">
    <location>
        <begin position="9"/>
        <end position="99"/>
    </location>
</feature>
<keyword evidence="10" id="KW-1185">Reference proteome</keyword>
<dbReference type="SUPFAM" id="SSF46785">
    <property type="entry name" value="Winged helix' DNA-binding domain"/>
    <property type="match status" value="1"/>
</dbReference>
<reference evidence="11" key="1">
    <citation type="submission" date="2017-02" db="UniProtKB">
        <authorList>
            <consortium name="WormBaseParasite"/>
        </authorList>
    </citation>
    <scope>IDENTIFICATION</scope>
</reference>
<dbReference type="Gene3D" id="1.10.10.10">
    <property type="entry name" value="Winged helix-like DNA-binding domain superfamily/Winged helix DNA-binding domain"/>
    <property type="match status" value="1"/>
</dbReference>
<dbReference type="GO" id="GO:1990904">
    <property type="term" value="C:ribonucleoprotein complex"/>
    <property type="evidence" value="ECO:0007669"/>
    <property type="project" value="UniProtKB-UniRule"/>
</dbReference>
<dbReference type="InterPro" id="IPR014886">
    <property type="entry name" value="La_xRRM"/>
</dbReference>
<reference evidence="9 10" key="2">
    <citation type="submission" date="2018-10" db="EMBL/GenBank/DDBJ databases">
        <authorList>
            <consortium name="Pathogen Informatics"/>
        </authorList>
    </citation>
    <scope>NUCLEOTIDE SEQUENCE [LARGE SCALE GENOMIC DNA]</scope>
</reference>
<feature type="compositionally biased region" description="Basic and acidic residues" evidence="5">
    <location>
        <begin position="374"/>
        <end position="390"/>
    </location>
</feature>
<evidence type="ECO:0000259" key="8">
    <source>
        <dbReference type="PROSITE" id="PS51939"/>
    </source>
</evidence>
<dbReference type="InterPro" id="IPR000504">
    <property type="entry name" value="RRM_dom"/>
</dbReference>
<dbReference type="GO" id="GO:0008033">
    <property type="term" value="P:tRNA processing"/>
    <property type="evidence" value="ECO:0007669"/>
    <property type="project" value="TreeGrafter"/>
</dbReference>
<dbReference type="Pfam" id="PF08777">
    <property type="entry name" value="RRM_3"/>
    <property type="match status" value="1"/>
</dbReference>
<evidence type="ECO:0000256" key="3">
    <source>
        <dbReference type="ARBA" id="ARBA00023242"/>
    </source>
</evidence>
<accession>A0A0N4VHP2</accession>
<dbReference type="CDD" id="cd12291">
    <property type="entry name" value="RRM1_La"/>
    <property type="match status" value="1"/>
</dbReference>
<evidence type="ECO:0000256" key="2">
    <source>
        <dbReference type="ARBA" id="ARBA00022884"/>
    </source>
</evidence>
<dbReference type="Proteomes" id="UP000274131">
    <property type="component" value="Unassembled WGS sequence"/>
</dbReference>
<evidence type="ECO:0000256" key="1">
    <source>
        <dbReference type="ARBA" id="ARBA00004123"/>
    </source>
</evidence>
<dbReference type="WBParaSite" id="EVEC_0001034301-mRNA-1">
    <property type="protein sequence ID" value="EVEC_0001034301-mRNA-1"/>
    <property type="gene ID" value="EVEC_0001034301"/>
</dbReference>
<dbReference type="InterPro" id="IPR012677">
    <property type="entry name" value="Nucleotide-bd_a/b_plait_sf"/>
</dbReference>
<dbReference type="InterPro" id="IPR036388">
    <property type="entry name" value="WH-like_DNA-bd_sf"/>
</dbReference>
<gene>
    <name evidence="9" type="ORF">EVEC_LOCUS9688</name>
</gene>
<feature type="domain" description="RRM" evidence="6">
    <location>
        <begin position="111"/>
        <end position="215"/>
    </location>
</feature>
<dbReference type="Pfam" id="PF05383">
    <property type="entry name" value="La"/>
    <property type="match status" value="1"/>
</dbReference>
<dbReference type="Pfam" id="PF00076">
    <property type="entry name" value="RRM_1"/>
    <property type="match status" value="1"/>
</dbReference>
<dbReference type="PROSITE" id="PS51939">
    <property type="entry name" value="XRRM"/>
    <property type="match status" value="1"/>
</dbReference>
<dbReference type="GO" id="GO:0005634">
    <property type="term" value="C:nucleus"/>
    <property type="evidence" value="ECO:0007669"/>
    <property type="project" value="UniProtKB-SubCell"/>
</dbReference>
<proteinExistence type="predicted"/>
<dbReference type="InterPro" id="IPR002344">
    <property type="entry name" value="Lupus_La"/>
</dbReference>
<dbReference type="GO" id="GO:0003729">
    <property type="term" value="F:mRNA binding"/>
    <property type="evidence" value="ECO:0007669"/>
    <property type="project" value="TreeGrafter"/>
</dbReference>
<feature type="domain" description="XRRM" evidence="8">
    <location>
        <begin position="235"/>
        <end position="360"/>
    </location>
</feature>
<sequence>MSGDTHVEDKKPDVVWKYRAFCFQFYLGDINLPRDSFFQQEIKKDSGWIPMDVMLKCNRLAKLTKDPKQIADALSSSSLIQVSDDATKIRRNPEIPLPENSLEYWQGLKKQSVYIKGFRENTTFDEIKEFVSGFGTIINLLMRREKIGRHKFKGSVFATFKTVEEAEAFVKNNVEKFKDMTLIKMMQNDYWSNKQKQMKERRVANREAKLAKKKDIDFFQQKELDEQRKANVDVVYAKGLVLSIENLPKEGTTMQAVKDFFSNYKKVAYCVYEDGDDKAQLRFNGEENSAAEAWKAAQAAGEDGKVIFGGNEISARVLEGEEEEAYWTEFSIKKANKWSRNNNRNKRFKGKSNFDDKNGACDGPSQEGIGGKRQKIEVEDEPPAKKAHAELEEESETKAQISGKTETKTEENT</sequence>
<dbReference type="InterPro" id="IPR006630">
    <property type="entry name" value="La_HTH"/>
</dbReference>
<dbReference type="SUPFAM" id="SSF54928">
    <property type="entry name" value="RNA-binding domain, RBD"/>
    <property type="match status" value="2"/>
</dbReference>
<dbReference type="SMART" id="SM00715">
    <property type="entry name" value="LA"/>
    <property type="match status" value="1"/>
</dbReference>
<dbReference type="AlphaFoldDB" id="A0A0N4VHP2"/>
<dbReference type="PANTHER" id="PTHR22792">
    <property type="entry name" value="LUPUS LA PROTEIN-RELATED"/>
    <property type="match status" value="1"/>
</dbReference>
<dbReference type="PRINTS" id="PR00302">
    <property type="entry name" value="LUPUSLA"/>
</dbReference>
<dbReference type="Gene3D" id="3.30.70.330">
    <property type="match status" value="2"/>
</dbReference>
<dbReference type="InterPro" id="IPR045180">
    <property type="entry name" value="La_dom_prot"/>
</dbReference>
<protein>
    <submittedName>
        <fullName evidence="11">Lupus La protein</fullName>
    </submittedName>
</protein>